<dbReference type="PANTHER" id="PTHR43833">
    <property type="entry name" value="POTASSIUM CHANNEL PROTEIN 2-RELATED-RELATED"/>
    <property type="match status" value="1"/>
</dbReference>
<dbReference type="Proteomes" id="UP001324634">
    <property type="component" value="Chromosome"/>
</dbReference>
<dbReference type="InterPro" id="IPR036721">
    <property type="entry name" value="RCK_C_sf"/>
</dbReference>
<reference evidence="2 3" key="1">
    <citation type="submission" date="2023-11" db="EMBL/GenBank/DDBJ databases">
        <title>Peredibacter starrii A3.12.</title>
        <authorList>
            <person name="Mitchell R.J."/>
        </authorList>
    </citation>
    <scope>NUCLEOTIDE SEQUENCE [LARGE SCALE GENOMIC DNA]</scope>
    <source>
        <strain evidence="2 3">A3.12</strain>
    </source>
</reference>
<protein>
    <submittedName>
        <fullName evidence="2">TrkA family potassium uptake protein</fullName>
    </submittedName>
</protein>
<dbReference type="Gene3D" id="3.30.70.1450">
    <property type="entry name" value="Regulator of K+ conductance, C-terminal domain"/>
    <property type="match status" value="1"/>
</dbReference>
<dbReference type="Gene3D" id="3.40.50.720">
    <property type="entry name" value="NAD(P)-binding Rossmann-like Domain"/>
    <property type="match status" value="1"/>
</dbReference>
<dbReference type="PANTHER" id="PTHR43833:SF7">
    <property type="entry name" value="KTR SYSTEM POTASSIUM UPTAKE PROTEIN C"/>
    <property type="match status" value="1"/>
</dbReference>
<evidence type="ECO:0000313" key="2">
    <source>
        <dbReference type="EMBL" id="WPU64963.1"/>
    </source>
</evidence>
<organism evidence="2 3">
    <name type="scientific">Peredibacter starrii</name>
    <dbReference type="NCBI Taxonomy" id="28202"/>
    <lineage>
        <taxon>Bacteria</taxon>
        <taxon>Pseudomonadati</taxon>
        <taxon>Bdellovibrionota</taxon>
        <taxon>Bacteriovoracia</taxon>
        <taxon>Bacteriovoracales</taxon>
        <taxon>Bacteriovoracaceae</taxon>
        <taxon>Peredibacter</taxon>
    </lineage>
</organism>
<keyword evidence="3" id="KW-1185">Reference proteome</keyword>
<dbReference type="RefSeq" id="WP_321394764.1">
    <property type="nucleotide sequence ID" value="NZ_CP139487.1"/>
</dbReference>
<dbReference type="GO" id="GO:0006813">
    <property type="term" value="P:potassium ion transport"/>
    <property type="evidence" value="ECO:0007669"/>
    <property type="project" value="InterPro"/>
</dbReference>
<dbReference type="SUPFAM" id="SSF51735">
    <property type="entry name" value="NAD(P)-binding Rossmann-fold domains"/>
    <property type="match status" value="1"/>
</dbReference>
<evidence type="ECO:0000313" key="3">
    <source>
        <dbReference type="Proteomes" id="UP001324634"/>
    </source>
</evidence>
<proteinExistence type="predicted"/>
<gene>
    <name evidence="2" type="ORF">SOO65_19905</name>
</gene>
<sequence>MIVAVIGLGTFGAKTAVRLFEKGAEVLAIDSNPELVDRIKDKVSHAICIDVTQEKSLRAVNISDVDTAIVAIGDNIEMSIMSVAMLRKLGVGRVVARATTPLHEHVLREIGASEIIKVEEEMGEIVASKIAAPHVLQRYNFAAGYSIVELKLGKAFEGKTLVESQIRQNYSLNIVALQKRVPYISEEGKAAYRVVINDSPLPMDVIEADDIVVIVGSEKNLDRLFSDLEEV</sequence>
<dbReference type="InterPro" id="IPR003148">
    <property type="entry name" value="RCK_N"/>
</dbReference>
<dbReference type="InterPro" id="IPR036291">
    <property type="entry name" value="NAD(P)-bd_dom_sf"/>
</dbReference>
<dbReference type="AlphaFoldDB" id="A0AAX4HNP4"/>
<accession>A0AAX4HNP4</accession>
<dbReference type="InterPro" id="IPR050721">
    <property type="entry name" value="Trk_Ktr_HKT_K-transport"/>
</dbReference>
<name>A0AAX4HNP4_9BACT</name>
<dbReference type="SUPFAM" id="SSF116726">
    <property type="entry name" value="TrkA C-terminal domain-like"/>
    <property type="match status" value="1"/>
</dbReference>
<dbReference type="KEGG" id="psti:SOO65_19905"/>
<evidence type="ECO:0000259" key="1">
    <source>
        <dbReference type="PROSITE" id="PS51201"/>
    </source>
</evidence>
<feature type="domain" description="RCK N-terminal" evidence="1">
    <location>
        <begin position="1"/>
        <end position="117"/>
    </location>
</feature>
<dbReference type="Pfam" id="PF02254">
    <property type="entry name" value="TrkA_N"/>
    <property type="match status" value="1"/>
</dbReference>
<dbReference type="PROSITE" id="PS51201">
    <property type="entry name" value="RCK_N"/>
    <property type="match status" value="1"/>
</dbReference>
<dbReference type="EMBL" id="CP139487">
    <property type="protein sequence ID" value="WPU64963.1"/>
    <property type="molecule type" value="Genomic_DNA"/>
</dbReference>